<dbReference type="PANTHER" id="PTHR36512:SF3">
    <property type="entry name" value="BLR5678 PROTEIN"/>
    <property type="match status" value="1"/>
</dbReference>
<evidence type="ECO:0000313" key="3">
    <source>
        <dbReference type="EMBL" id="SUZ72504.1"/>
    </source>
</evidence>
<dbReference type="EMBL" id="UINC01001150">
    <property type="protein sequence ID" value="SUZ72504.1"/>
    <property type="molecule type" value="Genomic_DNA"/>
</dbReference>
<reference evidence="3" key="1">
    <citation type="submission" date="2018-05" db="EMBL/GenBank/DDBJ databases">
        <authorList>
            <person name="Lanie J.A."/>
            <person name="Ng W.-L."/>
            <person name="Kazmierczak K.M."/>
            <person name="Andrzejewski T.M."/>
            <person name="Davidsen T.M."/>
            <person name="Wayne K.J."/>
            <person name="Tettelin H."/>
            <person name="Glass J.I."/>
            <person name="Rusch D."/>
            <person name="Podicherti R."/>
            <person name="Tsui H.-C.T."/>
            <person name="Winkler M.E."/>
        </authorList>
    </citation>
    <scope>NUCLEOTIDE SEQUENCE</scope>
</reference>
<proteinExistence type="inferred from homology"/>
<feature type="region of interest" description="Disordered" evidence="2">
    <location>
        <begin position="109"/>
        <end position="139"/>
    </location>
</feature>
<sequence length="298" mass="29602">MALGIEEVMVGCWTDEQHATGITVVLPPKGSLGAIAVRGGAPGTREAAALGPNGSGVECHAVALCGNSVFGLAAAEGVVQWCTENQRGLELASAIVPVVGAAVVFDISGPDDPRPGPEAGRTACEAATTTDPESGPVGVGRGCTVGKAAGRSHASQGGQGIAVARSNDLVVGAIVAVNAFGDVIDADGTVLVGSSAGSDTPRYPFVSLDEVAAWDSGEERANTTIGCLVTNATLTKPEACRVADLAHTGIARAIDPPHTSVDGDALFLLATQNVAATVDLVAHLASTAVAAAIRNAVQ</sequence>
<dbReference type="InterPro" id="IPR005321">
    <property type="entry name" value="Peptidase_S58_DmpA"/>
</dbReference>
<dbReference type="Pfam" id="PF03576">
    <property type="entry name" value="Peptidase_S58"/>
    <property type="match status" value="1"/>
</dbReference>
<evidence type="ECO:0000256" key="1">
    <source>
        <dbReference type="ARBA" id="ARBA00007068"/>
    </source>
</evidence>
<dbReference type="Gene3D" id="3.60.70.12">
    <property type="entry name" value="L-amino peptidase D-ALA esterase/amidase"/>
    <property type="match status" value="1"/>
</dbReference>
<dbReference type="PANTHER" id="PTHR36512">
    <property type="entry name" value="D-AMINOPEPTIDASE"/>
    <property type="match status" value="1"/>
</dbReference>
<name>A0A381Q0W6_9ZZZZ</name>
<evidence type="ECO:0008006" key="4">
    <source>
        <dbReference type="Google" id="ProtNLM"/>
    </source>
</evidence>
<dbReference type="SUPFAM" id="SSF56266">
    <property type="entry name" value="DmpA/ArgJ-like"/>
    <property type="match status" value="1"/>
</dbReference>
<evidence type="ECO:0000256" key="2">
    <source>
        <dbReference type="SAM" id="MobiDB-lite"/>
    </source>
</evidence>
<dbReference type="GO" id="GO:0004177">
    <property type="term" value="F:aminopeptidase activity"/>
    <property type="evidence" value="ECO:0007669"/>
    <property type="project" value="TreeGrafter"/>
</dbReference>
<comment type="similarity">
    <text evidence="1">Belongs to the peptidase S58 family.</text>
</comment>
<accession>A0A381Q0W6</accession>
<organism evidence="3">
    <name type="scientific">marine metagenome</name>
    <dbReference type="NCBI Taxonomy" id="408172"/>
    <lineage>
        <taxon>unclassified sequences</taxon>
        <taxon>metagenomes</taxon>
        <taxon>ecological metagenomes</taxon>
    </lineage>
</organism>
<dbReference type="CDD" id="cd02252">
    <property type="entry name" value="nylC_like"/>
    <property type="match status" value="1"/>
</dbReference>
<protein>
    <recommendedName>
        <fullName evidence="4">Peptidase S58 DmpA</fullName>
    </recommendedName>
</protein>
<dbReference type="AlphaFoldDB" id="A0A381Q0W6"/>
<dbReference type="InterPro" id="IPR016117">
    <property type="entry name" value="ArgJ-like_dom_sf"/>
</dbReference>
<gene>
    <name evidence="3" type="ORF">METZ01_LOCUS25358</name>
</gene>